<dbReference type="EMBL" id="LN899824">
    <property type="protein sequence ID" value="CUV28174.1"/>
    <property type="molecule type" value="Genomic_DNA"/>
</dbReference>
<reference evidence="1" key="1">
    <citation type="submission" date="2015-10" db="EMBL/GenBank/DDBJ databases">
        <authorList>
            <person name="Gilbert D.G."/>
        </authorList>
    </citation>
    <scope>NUCLEOTIDE SEQUENCE</scope>
    <source>
        <strain evidence="1">Phyl III-seqv23</strain>
    </source>
</reference>
<proteinExistence type="predicted"/>
<dbReference type="AlphaFoldDB" id="A0A0S4V1G4"/>
<protein>
    <submittedName>
        <fullName evidence="1">Uncharacterized protein</fullName>
    </submittedName>
</protein>
<accession>A0A0S4V1G4</accession>
<sequence>METLMKRIGKAAAEDWHEVL</sequence>
<evidence type="ECO:0000313" key="1">
    <source>
        <dbReference type="EMBL" id="CUV28174.1"/>
    </source>
</evidence>
<gene>
    <name evidence="1" type="ORF">RUN1985_v1_170094</name>
</gene>
<name>A0A0S4V1G4_RALSL</name>
<organism evidence="1">
    <name type="scientific">Ralstonia solanacearum</name>
    <name type="common">Pseudomonas solanacearum</name>
    <dbReference type="NCBI Taxonomy" id="305"/>
    <lineage>
        <taxon>Bacteria</taxon>
        <taxon>Pseudomonadati</taxon>
        <taxon>Pseudomonadota</taxon>
        <taxon>Betaproteobacteria</taxon>
        <taxon>Burkholderiales</taxon>
        <taxon>Burkholderiaceae</taxon>
        <taxon>Ralstonia</taxon>
        <taxon>Ralstonia solanacearum species complex</taxon>
    </lineage>
</organism>